<accession>A0A7V4U341</accession>
<dbReference type="SUPFAM" id="SSF56925">
    <property type="entry name" value="OMPA-like"/>
    <property type="match status" value="1"/>
</dbReference>
<proteinExistence type="predicted"/>
<organism evidence="3">
    <name type="scientific">Caldithrix abyssi</name>
    <dbReference type="NCBI Taxonomy" id="187145"/>
    <lineage>
        <taxon>Bacteria</taxon>
        <taxon>Pseudomonadati</taxon>
        <taxon>Calditrichota</taxon>
        <taxon>Calditrichia</taxon>
        <taxon>Calditrichales</taxon>
        <taxon>Calditrichaceae</taxon>
        <taxon>Caldithrix</taxon>
    </lineage>
</organism>
<dbReference type="InterPro" id="IPR027385">
    <property type="entry name" value="Beta-barrel_OMP"/>
</dbReference>
<protein>
    <recommendedName>
        <fullName evidence="2">Outer membrane protein beta-barrel domain-containing protein</fullName>
    </recommendedName>
</protein>
<sequence length="198" mass="21533">MSYYSGGSMKRLSLLFTIFILLFTVQTSMATGLGIQAGMATSAFQDQASAANTFVGGAHFVFDWLPLIDVGAEYTMTLSPYTFETTAFGQTLTSEISQSYFGAFVRVFLPIPLIVVNPYLKGGMGYYSGKFKVTAAGRSDSADLKSTLGYSLGLGVKSIVGLYGEFVYNFVSHELDVENPDNLAYNNWMIMVGYSFGL</sequence>
<keyword evidence="1" id="KW-0732">Signal</keyword>
<gene>
    <name evidence="3" type="ORF">ENK44_15455</name>
</gene>
<comment type="caution">
    <text evidence="3">The sequence shown here is derived from an EMBL/GenBank/DDBJ whole genome shotgun (WGS) entry which is preliminary data.</text>
</comment>
<dbReference type="EMBL" id="DRQG01000144">
    <property type="protein sequence ID" value="HGY57105.1"/>
    <property type="molecule type" value="Genomic_DNA"/>
</dbReference>
<evidence type="ECO:0000313" key="3">
    <source>
        <dbReference type="EMBL" id="HGY57105.1"/>
    </source>
</evidence>
<dbReference type="Gene3D" id="2.40.160.20">
    <property type="match status" value="1"/>
</dbReference>
<dbReference type="AlphaFoldDB" id="A0A7V4U341"/>
<feature type="domain" description="Outer membrane protein beta-barrel" evidence="2">
    <location>
        <begin position="21"/>
        <end position="196"/>
    </location>
</feature>
<dbReference type="Pfam" id="PF13505">
    <property type="entry name" value="OMP_b-brl"/>
    <property type="match status" value="1"/>
</dbReference>
<dbReference type="Proteomes" id="UP000885779">
    <property type="component" value="Unassembled WGS sequence"/>
</dbReference>
<evidence type="ECO:0000256" key="1">
    <source>
        <dbReference type="ARBA" id="ARBA00022729"/>
    </source>
</evidence>
<reference evidence="3" key="1">
    <citation type="journal article" date="2020" name="mSystems">
        <title>Genome- and Community-Level Interaction Insights into Carbon Utilization and Element Cycling Functions of Hydrothermarchaeota in Hydrothermal Sediment.</title>
        <authorList>
            <person name="Zhou Z."/>
            <person name="Liu Y."/>
            <person name="Xu W."/>
            <person name="Pan J."/>
            <person name="Luo Z.H."/>
            <person name="Li M."/>
        </authorList>
    </citation>
    <scope>NUCLEOTIDE SEQUENCE [LARGE SCALE GENOMIC DNA]</scope>
    <source>
        <strain evidence="3">HyVt-577</strain>
    </source>
</reference>
<name>A0A7V4U341_CALAY</name>
<dbReference type="InterPro" id="IPR011250">
    <property type="entry name" value="OMP/PagP_B-barrel"/>
</dbReference>
<evidence type="ECO:0000259" key="2">
    <source>
        <dbReference type="Pfam" id="PF13505"/>
    </source>
</evidence>